<comment type="caution">
    <text evidence="1">The sequence shown here is derived from an EMBL/GenBank/DDBJ whole genome shotgun (WGS) entry which is preliminary data.</text>
</comment>
<protein>
    <submittedName>
        <fullName evidence="1">Uncharacterized protein</fullName>
    </submittedName>
</protein>
<gene>
    <name evidence="1" type="ORF">F4V43_08975</name>
</gene>
<dbReference type="RefSeq" id="WP_150457914.1">
    <property type="nucleotide sequence ID" value="NZ_VYKK01000011.1"/>
</dbReference>
<name>A0A5J5GA70_9BACL</name>
<evidence type="ECO:0000313" key="2">
    <source>
        <dbReference type="Proteomes" id="UP000367750"/>
    </source>
</evidence>
<dbReference type="Proteomes" id="UP000367750">
    <property type="component" value="Unassembled WGS sequence"/>
</dbReference>
<evidence type="ECO:0000313" key="1">
    <source>
        <dbReference type="EMBL" id="KAA9005016.1"/>
    </source>
</evidence>
<organism evidence="1 2">
    <name type="scientific">Paenibacillus spiritus</name>
    <dbReference type="NCBI Taxonomy" id="2496557"/>
    <lineage>
        <taxon>Bacteria</taxon>
        <taxon>Bacillati</taxon>
        <taxon>Bacillota</taxon>
        <taxon>Bacilli</taxon>
        <taxon>Bacillales</taxon>
        <taxon>Paenibacillaceae</taxon>
        <taxon>Paenibacillus</taxon>
    </lineage>
</organism>
<proteinExistence type="predicted"/>
<keyword evidence="2" id="KW-1185">Reference proteome</keyword>
<reference evidence="1 2" key="1">
    <citation type="submission" date="2019-09" db="EMBL/GenBank/DDBJ databases">
        <title>Bacillus ochoae sp. nov., Paenibacillus whitsoniae sp. nov., Paenibacillus spiritus sp. nov. Isolated from the Mars Exploration Rover during spacecraft assembly.</title>
        <authorList>
            <person name="Seuylemezian A."/>
            <person name="Vaishampayan P."/>
        </authorList>
    </citation>
    <scope>NUCLEOTIDE SEQUENCE [LARGE SCALE GENOMIC DNA]</scope>
    <source>
        <strain evidence="1 2">MER_111</strain>
    </source>
</reference>
<sequence length="102" mass="11993">MDKNDKGVKFKIKRIGRLDSNVANHVVSLYINAQTRVPLLMDPSKDLLELKEREVHYKGAKKENIKMYYYNKNAYLDLLTLESQFEELGLDLQQVFNQCLQK</sequence>
<accession>A0A5J5GA70</accession>
<dbReference type="EMBL" id="VYKK01000011">
    <property type="protein sequence ID" value="KAA9005016.1"/>
    <property type="molecule type" value="Genomic_DNA"/>
</dbReference>
<dbReference type="AlphaFoldDB" id="A0A5J5GA70"/>